<evidence type="ECO:0000313" key="4">
    <source>
        <dbReference type="EMBL" id="MCI0184063.1"/>
    </source>
</evidence>
<feature type="transmembrane region" description="Helical" evidence="2">
    <location>
        <begin position="172"/>
        <end position="192"/>
    </location>
</feature>
<name>A0A9X1VDB4_9BACL</name>
<feature type="transmembrane region" description="Helical" evidence="2">
    <location>
        <begin position="50"/>
        <end position="72"/>
    </location>
</feature>
<organism evidence="4 5">
    <name type="scientific">Sulfoacidibacillus ferrooxidans</name>
    <dbReference type="NCBI Taxonomy" id="2005001"/>
    <lineage>
        <taxon>Bacteria</taxon>
        <taxon>Bacillati</taxon>
        <taxon>Bacillota</taxon>
        <taxon>Bacilli</taxon>
        <taxon>Bacillales</taxon>
        <taxon>Alicyclobacillaceae</taxon>
        <taxon>Sulfoacidibacillus</taxon>
    </lineage>
</organism>
<keyword evidence="2" id="KW-0812">Transmembrane</keyword>
<evidence type="ECO:0000259" key="3">
    <source>
        <dbReference type="Pfam" id="PF09335"/>
    </source>
</evidence>
<feature type="transmembrane region" description="Helical" evidence="2">
    <location>
        <begin position="106"/>
        <end position="126"/>
    </location>
</feature>
<protein>
    <submittedName>
        <fullName evidence="4">Protein DedA</fullName>
    </submittedName>
</protein>
<comment type="caution">
    <text evidence="4">The sequence shown here is derived from an EMBL/GenBank/DDBJ whole genome shotgun (WGS) entry which is preliminary data.</text>
</comment>
<accession>A0A9X1VDB4</accession>
<keyword evidence="2" id="KW-1133">Transmembrane helix</keyword>
<comment type="similarity">
    <text evidence="1">Belongs to the DedA family.</text>
</comment>
<proteinExistence type="inferred from homology"/>
<feature type="transmembrane region" description="Helical" evidence="2">
    <location>
        <begin position="12"/>
        <end position="30"/>
    </location>
</feature>
<reference evidence="4" key="1">
    <citation type="submission" date="2022-03" db="EMBL/GenBank/DDBJ databases">
        <title>Draft Genome Sequence of Firmicute Strain S0AB, a Heterotrophic Iron/Sulfur-Oxidizing Extreme Acidophile.</title>
        <authorList>
            <person name="Vergara E."/>
            <person name="Pakostova E."/>
            <person name="Johnson D.B."/>
            <person name="Holmes D.S."/>
        </authorList>
    </citation>
    <scope>NUCLEOTIDE SEQUENCE</scope>
    <source>
        <strain evidence="4">S0AB</strain>
    </source>
</reference>
<dbReference type="EMBL" id="JALBUF010000008">
    <property type="protein sequence ID" value="MCI0184063.1"/>
    <property type="molecule type" value="Genomic_DNA"/>
</dbReference>
<dbReference type="GO" id="GO:0005886">
    <property type="term" value="C:plasma membrane"/>
    <property type="evidence" value="ECO:0007669"/>
    <property type="project" value="TreeGrafter"/>
</dbReference>
<dbReference type="Pfam" id="PF09335">
    <property type="entry name" value="VTT_dom"/>
    <property type="match status" value="1"/>
</dbReference>
<evidence type="ECO:0000256" key="2">
    <source>
        <dbReference type="SAM" id="Phobius"/>
    </source>
</evidence>
<feature type="transmembrane region" description="Helical" evidence="2">
    <location>
        <begin position="138"/>
        <end position="160"/>
    </location>
</feature>
<dbReference type="InterPro" id="IPR051311">
    <property type="entry name" value="DedA_domain"/>
</dbReference>
<dbReference type="InterPro" id="IPR032816">
    <property type="entry name" value="VTT_dom"/>
</dbReference>
<dbReference type="Proteomes" id="UP001139263">
    <property type="component" value="Unassembled WGS sequence"/>
</dbReference>
<dbReference type="PANTHER" id="PTHR42709">
    <property type="entry name" value="ALKALINE PHOSPHATASE LIKE PROTEIN"/>
    <property type="match status" value="1"/>
</dbReference>
<sequence length="199" mass="22889">MHLHVHTMLQHYGYFGVFIILLLEMVGIPFPAETTLTLSGIEWSNRIFHLFPLILFASLGNMIGSTISFWIGRLLGRPLIIRYGKYVGITNERLDKANHLFYHRQNWIVVIGKFIAGIRVLIPYLAGMNNMNFIVFSLYNSISAIIWVSAFIILGRYIGIEWTLYHQIFHQYLVPSIIVLVIVSAMVVGVKIRSRKTHT</sequence>
<keyword evidence="5" id="KW-1185">Reference proteome</keyword>
<keyword evidence="2" id="KW-0472">Membrane</keyword>
<dbReference type="PANTHER" id="PTHR42709:SF9">
    <property type="entry name" value="ALKALINE PHOSPHATASE LIKE PROTEIN"/>
    <property type="match status" value="1"/>
</dbReference>
<dbReference type="RefSeq" id="WP_241715261.1">
    <property type="nucleotide sequence ID" value="NZ_JALBUF010000008.1"/>
</dbReference>
<gene>
    <name evidence="4" type="primary">dedA</name>
    <name evidence="4" type="ORF">MM817_02358</name>
</gene>
<evidence type="ECO:0000313" key="5">
    <source>
        <dbReference type="Proteomes" id="UP001139263"/>
    </source>
</evidence>
<feature type="domain" description="VTT" evidence="3">
    <location>
        <begin position="31"/>
        <end position="156"/>
    </location>
</feature>
<evidence type="ECO:0000256" key="1">
    <source>
        <dbReference type="ARBA" id="ARBA00010792"/>
    </source>
</evidence>
<dbReference type="AlphaFoldDB" id="A0A9X1VDB4"/>